<feature type="compositionally biased region" description="Basic and acidic residues" evidence="1">
    <location>
        <begin position="547"/>
        <end position="556"/>
    </location>
</feature>
<feature type="region of interest" description="Disordered" evidence="1">
    <location>
        <begin position="649"/>
        <end position="721"/>
    </location>
</feature>
<dbReference type="Pfam" id="PF09462">
    <property type="entry name" value="Mus7"/>
    <property type="match status" value="1"/>
</dbReference>
<accession>A0A6A6RPF6</accession>
<dbReference type="InterPro" id="IPR019021">
    <property type="entry name" value="Mms22"/>
</dbReference>
<dbReference type="Pfam" id="PF01239">
    <property type="entry name" value="PPTA"/>
    <property type="match status" value="5"/>
</dbReference>
<dbReference type="Proteomes" id="UP000799753">
    <property type="component" value="Unassembled WGS sequence"/>
</dbReference>
<evidence type="ECO:0000256" key="1">
    <source>
        <dbReference type="SAM" id="MobiDB-lite"/>
    </source>
</evidence>
<dbReference type="InterPro" id="IPR002088">
    <property type="entry name" value="Prenyl_trans_a"/>
</dbReference>
<dbReference type="GO" id="GO:0005634">
    <property type="term" value="C:nucleus"/>
    <property type="evidence" value="ECO:0007669"/>
    <property type="project" value="InterPro"/>
</dbReference>
<feature type="region of interest" description="Disordered" evidence="1">
    <location>
        <begin position="1234"/>
        <end position="1263"/>
    </location>
</feature>
<reference evidence="2" key="1">
    <citation type="journal article" date="2020" name="Stud. Mycol.">
        <title>101 Dothideomycetes genomes: a test case for predicting lifestyles and emergence of pathogens.</title>
        <authorList>
            <person name="Haridas S."/>
            <person name="Albert R."/>
            <person name="Binder M."/>
            <person name="Bloem J."/>
            <person name="Labutti K."/>
            <person name="Salamov A."/>
            <person name="Andreopoulos B."/>
            <person name="Baker S."/>
            <person name="Barry K."/>
            <person name="Bills G."/>
            <person name="Bluhm B."/>
            <person name="Cannon C."/>
            <person name="Castanera R."/>
            <person name="Culley D."/>
            <person name="Daum C."/>
            <person name="Ezra D."/>
            <person name="Gonzalez J."/>
            <person name="Henrissat B."/>
            <person name="Kuo A."/>
            <person name="Liang C."/>
            <person name="Lipzen A."/>
            <person name="Lutzoni F."/>
            <person name="Magnuson J."/>
            <person name="Mondo S."/>
            <person name="Nolan M."/>
            <person name="Ohm R."/>
            <person name="Pangilinan J."/>
            <person name="Park H.-J."/>
            <person name="Ramirez L."/>
            <person name="Alfaro M."/>
            <person name="Sun H."/>
            <person name="Tritt A."/>
            <person name="Yoshinaga Y."/>
            <person name="Zwiers L.-H."/>
            <person name="Turgeon B."/>
            <person name="Goodwin S."/>
            <person name="Spatafora J."/>
            <person name="Crous P."/>
            <person name="Grigoriev I."/>
        </authorList>
    </citation>
    <scope>NUCLEOTIDE SEQUENCE</scope>
    <source>
        <strain evidence="2">CBS 473.64</strain>
    </source>
</reference>
<dbReference type="PANTHER" id="PTHR28122:SF1">
    <property type="entry name" value="E3 UBIQUITIN-PROTEIN LIGASE SUBSTRATE RECEPTOR MMS22"/>
    <property type="match status" value="1"/>
</dbReference>
<feature type="region of interest" description="Disordered" evidence="1">
    <location>
        <begin position="370"/>
        <end position="591"/>
    </location>
</feature>
<feature type="compositionally biased region" description="Acidic residues" evidence="1">
    <location>
        <begin position="788"/>
        <end position="797"/>
    </location>
</feature>
<protein>
    <recommendedName>
        <fullName evidence="4">Geranylgeranyl transferase type II subunit alpha</fullName>
    </recommendedName>
</protein>
<feature type="compositionally biased region" description="Acidic residues" evidence="1">
    <location>
        <begin position="565"/>
        <end position="579"/>
    </location>
</feature>
<evidence type="ECO:0008006" key="4">
    <source>
        <dbReference type="Google" id="ProtNLM"/>
    </source>
</evidence>
<dbReference type="SUPFAM" id="SSF48439">
    <property type="entry name" value="Protein prenylyltransferase"/>
    <property type="match status" value="1"/>
</dbReference>
<feature type="compositionally biased region" description="Acidic residues" evidence="1">
    <location>
        <begin position="406"/>
        <end position="415"/>
    </location>
</feature>
<dbReference type="Gene3D" id="1.25.40.120">
    <property type="entry name" value="Protein prenylyltransferase"/>
    <property type="match status" value="1"/>
</dbReference>
<keyword evidence="3" id="KW-1185">Reference proteome</keyword>
<feature type="region of interest" description="Disordered" evidence="1">
    <location>
        <begin position="822"/>
        <end position="932"/>
    </location>
</feature>
<feature type="region of interest" description="Disordered" evidence="1">
    <location>
        <begin position="1077"/>
        <end position="1177"/>
    </location>
</feature>
<proteinExistence type="predicted"/>
<evidence type="ECO:0000313" key="3">
    <source>
        <dbReference type="Proteomes" id="UP000799753"/>
    </source>
</evidence>
<feature type="compositionally biased region" description="Polar residues" evidence="1">
    <location>
        <begin position="684"/>
        <end position="713"/>
    </location>
</feature>
<gene>
    <name evidence="2" type="ORF">P280DRAFT_510420</name>
</gene>
<evidence type="ECO:0000313" key="2">
    <source>
        <dbReference type="EMBL" id="KAF2636461.1"/>
    </source>
</evidence>
<dbReference type="OrthoDB" id="2386201at2759"/>
<dbReference type="EMBL" id="MU006798">
    <property type="protein sequence ID" value="KAF2636461.1"/>
    <property type="molecule type" value="Genomic_DNA"/>
</dbReference>
<dbReference type="GO" id="GO:0000724">
    <property type="term" value="P:double-strand break repair via homologous recombination"/>
    <property type="evidence" value="ECO:0007669"/>
    <property type="project" value="TreeGrafter"/>
</dbReference>
<dbReference type="GO" id="GO:0035361">
    <property type="term" value="C:Cul8-RING ubiquitin ligase complex"/>
    <property type="evidence" value="ECO:0007669"/>
    <property type="project" value="TreeGrafter"/>
</dbReference>
<feature type="compositionally biased region" description="Polar residues" evidence="1">
    <location>
        <begin position="417"/>
        <end position="429"/>
    </location>
</feature>
<feature type="compositionally biased region" description="Basic residues" evidence="1">
    <location>
        <begin position="998"/>
        <end position="1011"/>
    </location>
</feature>
<sequence>MASHGVSRGAATAVRTEEAREKELEQITAYRELTDLVNAKVAEKQYTVEVLSLVTKLLSENPEYYTVWNYRRRVLGALLSAAPTEDGPNRSTEQMIQDDLLLTFTLLRKYPKCYWIWNHRNWLLQTGEGKLGTDAGRKLWAGELQLVNKMLHADSRNFHAWGYRRDVVEQIERLATPTEETAAKSLTESEFDYTTKMVKTNLSNFSAWHNRSKLIPRLLNERNADSKARRALLASELALICEAINTDPFDQSIWFYHQYLMSTLSPSCPPADLIVLDLDNVMNRSHRLYSSSARFFRWCFSSPSNVATPIATPDTVASAIGKSRPAIFAEQVKSDSRVCLFNNCGGVVVEHPTRRPQIENPALPRRVQLHDSMSASQQPTPPATALRTTCRRAPMSQWRQRGFVQDSDEDDDDLEISPQSAQGTQNASTEHIEPENAQPTIELAGDARDETKGEAGSEENANHGDIAGIRRNTPEQPNSPARPALSPLTPLGDVPSPTPPPQFRTEAIRELSESPDPLQSSLSRRAPRKEKLPSSQTAPEQNVPPKNDADIDKERLALFGLEAFSSDDDLTEPPTDTEPDSPSKTPSRRVALHVLIPHPTAPQPETHEQRAMRTFRERRPIQMHPYLLEGERYRKELQGRGIKPVARVRSPGRRVVHDDAETQDQEFEPGQDSYPTDPLDLVISTPTIRRPSNNGSGSSKRQPRSISKMQNSARIKRRRLNHSLTQPSTIVNREHSISDIWSIPPSPPTSSSPFVSNTGSAIRGLAIPTATSAVHHLPTPSRSSSMQDDGDVGDSDPDPVVRTVRRPAESIQLSNTAAIHEPSHVVSLSDSEPSETELKRVGKRIKGVLPASWLRLNQPRDKSNHNARSISDTRSPERAGPQRGVARKVVRKRDYAQPVERSHDFDEPVVISDDSDDDVDRPAHRTADVQQSAQVASDLAAILDRQYADEDSEDMEDDRLDLFHRGGTSRKRKTQTKLTDAFARAKKPKVSSTVHTRGSGKTKHPTSRGARRTPPPALSVLDLNLSPSHSQGQTPDFLKIAKRQARRRLDLGRQRLTNKHIRLHTAHDTEDATATLHQWKKGAIKPRLNVGQSTKRSNDPAPLNNIDNNQQGGQAPLEANEHVISVQASSRRRRQKLPPGLQIFQRASTKPGKSRLSSSDQQIGNRQPAHQKSVQYRTAQLEGLDTNPNSKDRRFAFAKGLQQVDRQYHLQLPTAHPLPNLPLARFLADDAGRPLPSANDVAQEEQEPIANHLTVSKRQGRLIRKRNPQRVDVDAREYRQPSEPTLNDLFKNTALEVTNISAEGDSDGYVLKGIGASGTRYPSNFDVLPLKSDTYFNVSTFIGAGELGRALPRDASAARDLDEAAGFIVLSHETETIRCGPWDDATFAKISDLIIGLLLPLSEQYSSEQELSMKQGIVMQNISRILRSLNNYFATRLSFLDPIDRQSFVAKMKHLVETLLEKMLPVDNCNDRGITSASHPKTLRSLAYLLVLTMQIRQVALHATVDNVLANGLTDLMQSISKRSIAHLLDNISHLGEFLDKNKRFAERENGIRDSDILVESLVVCMQVLAAVNISGCSFWDLVAQALTPQAEKATHLKTFESLWGTLFTLLPYAELDSSGLLSTNARMSLTNDNWMLVRALLKRLFALYPQTYRKHSSSLNDYVRASLTRCHVLIQYWHWHRCDPALVEIFNFFGKNKLRLLQRESGSGSSRFLEDLAGQPSLRLDPNDNSFQIYLKCLALGLQGICRLPHLYSEKKIRSIVCRLTPNHDRKNPKDEQLDTESLDALRNHHDLLCTLYWASPPSCRPKLELIRGLVHHENSHREACRVNVRAWANLATFQLSKVVSTCTEEAPDAMGPFSEWHKEMMHHMLKQYQLAKTEADDYIKSGVLNDTDAVSLMVRQTMEKNQEQVIATLRDCIAGMRKAVERCMEKAITKTAAIQEFLAASGLVQLLELLHFEDTRLVIVIRDTLGVLCSYGNGLKQILNRKVSQTSEESQDYGDSLDMDEIVQIEQHDSDVQPARSPLAFIEIPLWRLLSNAFGAEFAPDDNLLMECIDTWVLGSSCQISMGARSWSYYLGPYSQVSWQHLRRTEQTQRFGPYFMATLLACDTAAYTGHEADFNASLLSCLADREAMLRFQDRLLRAMVDADPCNPLLQNLPFLRNTNTGELDISPETLRTRRIALISSLLANMRDHFHDTIRDNAQQVTEVKSEYATILRTFMAALRKNYEQLGQGTTVAGAYVEFVQKMVQFLQQYTADICPVLDFFTNSVTFPLPATDPTYVIGRLCGYAPKLSRAGVAKQLSIFIETITQQAAANSQQAYLVDQLKTVLCTAEAPTRDRNALRDGMLQGIFPAYVEIAFSSVAGLVVAMPILQSLPQILQTMMFDMRMFDEASVGSAYDTIMSIAHAFIRSTEQVKGNAQLSRQAFVLRATRLSLEAMVPIMSLLEYIYSRHLGGSAKPTVITYSEQFNVFMAEMLHDMVPQTVPSYMGDSHTLAGAHATLLPFSRDSLHNSIRTNWRTGGDQVVFGHGKARRDVKVGLGSVEDERARLIGCIRGVHAAHERLYGNGDGDGNGNGYGYAGSGEWGVSLGGIDV</sequence>
<feature type="compositionally biased region" description="Basic and acidic residues" evidence="1">
    <location>
        <begin position="445"/>
        <end position="455"/>
    </location>
</feature>
<feature type="region of interest" description="Disordered" evidence="1">
    <location>
        <begin position="775"/>
        <end position="797"/>
    </location>
</feature>
<dbReference type="GO" id="GO:0031297">
    <property type="term" value="P:replication fork processing"/>
    <property type="evidence" value="ECO:0007669"/>
    <property type="project" value="InterPro"/>
</dbReference>
<name>A0A6A6RPF6_9PLEO</name>
<organism evidence="2 3">
    <name type="scientific">Massarina eburnea CBS 473.64</name>
    <dbReference type="NCBI Taxonomy" id="1395130"/>
    <lineage>
        <taxon>Eukaryota</taxon>
        <taxon>Fungi</taxon>
        <taxon>Dikarya</taxon>
        <taxon>Ascomycota</taxon>
        <taxon>Pezizomycotina</taxon>
        <taxon>Dothideomycetes</taxon>
        <taxon>Pleosporomycetidae</taxon>
        <taxon>Pleosporales</taxon>
        <taxon>Massarineae</taxon>
        <taxon>Massarinaceae</taxon>
        <taxon>Massarina</taxon>
    </lineage>
</organism>
<feature type="compositionally biased region" description="Basic and acidic residues" evidence="1">
    <location>
        <begin position="892"/>
        <end position="906"/>
    </location>
</feature>
<feature type="compositionally biased region" description="Polar residues" evidence="1">
    <location>
        <begin position="1155"/>
        <end position="1177"/>
    </location>
</feature>
<feature type="region of interest" description="Disordered" evidence="1">
    <location>
        <begin position="983"/>
        <end position="1018"/>
    </location>
</feature>
<dbReference type="PANTHER" id="PTHR28122">
    <property type="entry name" value="E3 UBIQUITIN-PROTEIN LIGASE SUBSTRATE RECEPTOR MMS22"/>
    <property type="match status" value="1"/>
</dbReference>
<dbReference type="GO" id="GO:0008318">
    <property type="term" value="F:protein prenyltransferase activity"/>
    <property type="evidence" value="ECO:0007669"/>
    <property type="project" value="InterPro"/>
</dbReference>
<dbReference type="PROSITE" id="PS51147">
    <property type="entry name" value="PFTA"/>
    <property type="match status" value="5"/>
</dbReference>